<evidence type="ECO:0000313" key="3">
    <source>
        <dbReference type="EMBL" id="MFA9478833.1"/>
    </source>
</evidence>
<dbReference type="Gene3D" id="2.60.120.200">
    <property type="match status" value="1"/>
</dbReference>
<accession>A0ABV4U776</accession>
<sequence>MRTLKMTLAMAGILVTGPAVASTVQPDEISGLQMWLHAGQGVQLDGQQRVQTWEDQSGATVFSASEADEASRPTLNPTGGPAGNPTIEFDDHRLVAEGVQDTAPNEMTIFGVVSTNDLGKRQMIFDTKAHVTNNSGFYVAFREWAGEHVEFRVINEHNDSMTLRVSSDDFSAEDDISVGDHMMIMARIDSTGAITLRVNDAVLNGQMDNPGALAHNRHLGIGGVYNSAADRFDGTVSAALFYNRALNDTEADDVFQHLYNTHIIPEPGMGMSMLGLSSLLLLRRKSKWQTHA</sequence>
<dbReference type="RefSeq" id="WP_425345758.1">
    <property type="nucleotide sequence ID" value="NZ_JBGUBD010000006.1"/>
</dbReference>
<name>A0ABV4U776_9BACT</name>
<evidence type="ECO:0000256" key="1">
    <source>
        <dbReference type="SAM" id="MobiDB-lite"/>
    </source>
</evidence>
<comment type="caution">
    <text evidence="3">The sequence shown here is derived from an EMBL/GenBank/DDBJ whole genome shotgun (WGS) entry which is preliminary data.</text>
</comment>
<gene>
    <name evidence="3" type="ORF">ACERK3_11065</name>
</gene>
<dbReference type="SUPFAM" id="SSF49899">
    <property type="entry name" value="Concanavalin A-like lectins/glucanases"/>
    <property type="match status" value="1"/>
</dbReference>
<feature type="chain" id="PRO_5046751016" description="LamG domain-containing protein" evidence="2">
    <location>
        <begin position="22"/>
        <end position="292"/>
    </location>
</feature>
<keyword evidence="4" id="KW-1185">Reference proteome</keyword>
<evidence type="ECO:0000256" key="2">
    <source>
        <dbReference type="SAM" id="SignalP"/>
    </source>
</evidence>
<evidence type="ECO:0008006" key="5">
    <source>
        <dbReference type="Google" id="ProtNLM"/>
    </source>
</evidence>
<protein>
    <recommendedName>
        <fullName evidence="5">LamG domain-containing protein</fullName>
    </recommendedName>
</protein>
<feature type="signal peptide" evidence="2">
    <location>
        <begin position="1"/>
        <end position="21"/>
    </location>
</feature>
<dbReference type="Proteomes" id="UP001575105">
    <property type="component" value="Unassembled WGS sequence"/>
</dbReference>
<dbReference type="InterPro" id="IPR013320">
    <property type="entry name" value="ConA-like_dom_sf"/>
</dbReference>
<organism evidence="3 4">
    <name type="scientific">Natronomicrosphaera hydrolytica</name>
    <dbReference type="NCBI Taxonomy" id="3242702"/>
    <lineage>
        <taxon>Bacteria</taxon>
        <taxon>Pseudomonadati</taxon>
        <taxon>Planctomycetota</taxon>
        <taxon>Phycisphaerae</taxon>
        <taxon>Phycisphaerales</taxon>
        <taxon>Phycisphaeraceae</taxon>
        <taxon>Natronomicrosphaera</taxon>
    </lineage>
</organism>
<keyword evidence="2" id="KW-0732">Signal</keyword>
<feature type="region of interest" description="Disordered" evidence="1">
    <location>
        <begin position="62"/>
        <end position="84"/>
    </location>
</feature>
<proteinExistence type="predicted"/>
<dbReference type="EMBL" id="JBGUBD010000006">
    <property type="protein sequence ID" value="MFA9478833.1"/>
    <property type="molecule type" value="Genomic_DNA"/>
</dbReference>
<reference evidence="3 4" key="1">
    <citation type="submission" date="2024-08" db="EMBL/GenBank/DDBJ databases">
        <title>Whole-genome sequencing of halo(alkali)philic microorganisms from hypersaline lakes.</title>
        <authorList>
            <person name="Sorokin D.Y."/>
            <person name="Merkel A.Y."/>
            <person name="Messina E."/>
            <person name="Yakimov M."/>
        </authorList>
    </citation>
    <scope>NUCLEOTIDE SEQUENCE [LARGE SCALE GENOMIC DNA]</scope>
    <source>
        <strain evidence="3 4">AB-hyl4</strain>
    </source>
</reference>
<evidence type="ECO:0000313" key="4">
    <source>
        <dbReference type="Proteomes" id="UP001575105"/>
    </source>
</evidence>